<keyword evidence="3" id="KW-1185">Reference proteome</keyword>
<feature type="region of interest" description="Disordered" evidence="1">
    <location>
        <begin position="540"/>
        <end position="563"/>
    </location>
</feature>
<dbReference type="GeneID" id="63187339"/>
<dbReference type="InterPro" id="IPR047792">
    <property type="entry name" value="Hvo_1808-like"/>
</dbReference>
<gene>
    <name evidence="2" type="ORF">J0X25_08500</name>
</gene>
<reference evidence="2 3" key="1">
    <citation type="submission" date="2021-03" db="EMBL/GenBank/DDBJ databases">
        <title>Haloterrigena longa sp. nov. and Haloterrigena limicola sp. nov., extremely halophilic archaea isolated from a salt lake.</title>
        <authorList>
            <person name="Henglin C."/>
        </authorList>
    </citation>
    <scope>NUCLEOTIDE SEQUENCE [LARGE SCALE GENOMIC DNA]</scope>
    <source>
        <strain evidence="2 3">KZCA68</strain>
    </source>
</reference>
<name>A0A8A2VHI1_9EURY</name>
<dbReference type="RefSeq" id="WP_207290696.1">
    <property type="nucleotide sequence ID" value="NZ_CP071462.1"/>
</dbReference>
<feature type="region of interest" description="Disordered" evidence="1">
    <location>
        <begin position="291"/>
        <end position="316"/>
    </location>
</feature>
<proteinExistence type="predicted"/>
<evidence type="ECO:0000313" key="2">
    <source>
        <dbReference type="EMBL" id="QSX00982.1"/>
    </source>
</evidence>
<dbReference type="Proteomes" id="UP000663203">
    <property type="component" value="Chromosome"/>
</dbReference>
<dbReference type="KEGG" id="hakz:J0X25_08500"/>
<evidence type="ECO:0000256" key="1">
    <source>
        <dbReference type="SAM" id="MobiDB-lite"/>
    </source>
</evidence>
<protein>
    <submittedName>
        <fullName evidence="2">Hvo_1808 family surface protein</fullName>
    </submittedName>
</protein>
<dbReference type="EMBL" id="CP071462">
    <property type="protein sequence ID" value="QSX00982.1"/>
    <property type="molecule type" value="Genomic_DNA"/>
</dbReference>
<feature type="region of interest" description="Disordered" evidence="1">
    <location>
        <begin position="30"/>
        <end position="54"/>
    </location>
</feature>
<sequence>MRSPPTRVAVALAATVAVAMIVIVASGAVPPLSSDESPAQPDRPDDPTTEGTVGYVEGYWADDDLPVDESDDAVVEDDELEAVVYRSMARVEEIRNATFEADVPVEVISREEFQEDHGDVFVSLTEEERVANNVTYEALFMVDRETDATAELESMYGGTVEGYYVDGRIVIVSETPENPELNEVVLGHELVHALQDQRFGLRSFERGTIDQENAVNGLVEGDAARVDVEYERRCGDEWDCLRPGDAQSDGPTQLNWGIYLTLYQPYSDGPDYVDSLREAGDGWAAVDAAYDEPPPSSSTVIHHEEREPADVSVPDRSSDAWERLEINGTVATERAGEAAMVAMFAADSLASRDSSVIDRDALLGDDPTTYDYDQPYTNGWAGDELVTYVDADAGANATAADAGYVWQTEWRSSDHARQFASGYLELLEGHDAEAVDDRRDTYVIDDEFPGAYAIERDGETVTIVRAPTVEQLDGIRDGAAPEGEDTIERVNVSDDDDDANAAVNDDVNDDTIAGGFAAPGAGAAVAIVVTAVVVRARAAADWEPGSETAAPDPGALGCDRGRA</sequence>
<evidence type="ECO:0000313" key="3">
    <source>
        <dbReference type="Proteomes" id="UP000663203"/>
    </source>
</evidence>
<organism evidence="2 3">
    <name type="scientific">Haloterrigena alkaliphila</name>
    <dbReference type="NCBI Taxonomy" id="2816475"/>
    <lineage>
        <taxon>Archaea</taxon>
        <taxon>Methanobacteriati</taxon>
        <taxon>Methanobacteriota</taxon>
        <taxon>Stenosarchaea group</taxon>
        <taxon>Halobacteria</taxon>
        <taxon>Halobacteriales</taxon>
        <taxon>Natrialbaceae</taxon>
        <taxon>Haloterrigena</taxon>
    </lineage>
</organism>
<dbReference type="NCBIfam" id="NF038145">
    <property type="entry name" value="Hvo_1808_fam"/>
    <property type="match status" value="1"/>
</dbReference>
<dbReference type="AlphaFoldDB" id="A0A8A2VHI1"/>
<accession>A0A8A2VHI1</accession>